<dbReference type="RefSeq" id="WP_239677772.1">
    <property type="nucleotide sequence ID" value="NZ_CP070499.1"/>
</dbReference>
<name>A0A895YJS1_9ACTN</name>
<gene>
    <name evidence="1" type="ORF">JQS43_04375</name>
</gene>
<dbReference type="Proteomes" id="UP000662857">
    <property type="component" value="Chromosome"/>
</dbReference>
<dbReference type="AlphaFoldDB" id="A0A895YJS1"/>
<reference evidence="1" key="1">
    <citation type="submission" date="2021-02" db="EMBL/GenBank/DDBJ databases">
        <title>Natrosporangium hydrolyticum gen. nov., sp. nov, a haloalkaliphilic actinobacterium from a soda solonchak soil.</title>
        <authorList>
            <person name="Sorokin D.Y."/>
            <person name="Khijniak T.V."/>
            <person name="Zakharycheva A.P."/>
            <person name="Boueva O.V."/>
            <person name="Ariskina E.V."/>
            <person name="Hahnke R.L."/>
            <person name="Bunk B."/>
            <person name="Sproer C."/>
            <person name="Schumann P."/>
            <person name="Evtushenko L.I."/>
            <person name="Kublanov I.V."/>
        </authorList>
    </citation>
    <scope>NUCLEOTIDE SEQUENCE</scope>
    <source>
        <strain evidence="1">DSM 106523</strain>
    </source>
</reference>
<keyword evidence="2" id="KW-1185">Reference proteome</keyword>
<evidence type="ECO:0000313" key="1">
    <source>
        <dbReference type="EMBL" id="QSB15593.1"/>
    </source>
</evidence>
<sequence length="209" mass="22820">MSRPLAHTAARAPAGLLSLALALTLVGCRPTPEPLPTPAPLPPPEERLDFHWHEDLDVPTEAREAVDMLHHWIHAYNLWATEPSIIPDYIYHHSDPSVSERIESASAGPRPMAGTVHAFLVELEVDHDTPTVTAGVCEDLLEFHMINETGEPINREGYVSSSRAELAQTPDGQWIVAERTTYDAQDLRSTCEAYASGPAPTPPTGTPGR</sequence>
<organism evidence="1 2">
    <name type="scientific">Natronosporangium hydrolyticum</name>
    <dbReference type="NCBI Taxonomy" id="2811111"/>
    <lineage>
        <taxon>Bacteria</taxon>
        <taxon>Bacillati</taxon>
        <taxon>Actinomycetota</taxon>
        <taxon>Actinomycetes</taxon>
        <taxon>Micromonosporales</taxon>
        <taxon>Micromonosporaceae</taxon>
        <taxon>Natronosporangium</taxon>
    </lineage>
</organism>
<protein>
    <submittedName>
        <fullName evidence="1">Uncharacterized protein</fullName>
    </submittedName>
</protein>
<proteinExistence type="predicted"/>
<dbReference type="KEGG" id="nhy:JQS43_04375"/>
<evidence type="ECO:0000313" key="2">
    <source>
        <dbReference type="Proteomes" id="UP000662857"/>
    </source>
</evidence>
<accession>A0A895YJS1</accession>
<dbReference type="EMBL" id="CP070499">
    <property type="protein sequence ID" value="QSB15593.1"/>
    <property type="molecule type" value="Genomic_DNA"/>
</dbReference>
<dbReference type="PROSITE" id="PS51257">
    <property type="entry name" value="PROKAR_LIPOPROTEIN"/>
    <property type="match status" value="1"/>
</dbReference>